<reference evidence="1 2" key="1">
    <citation type="journal article" date="2013" name="PLoS ONE">
        <title>Genomic and secretomic analyses reveal unique features of the lignocellulolytic enzyme system of Penicillium decumbens.</title>
        <authorList>
            <person name="Liu G."/>
            <person name="Zhang L."/>
            <person name="Wei X."/>
            <person name="Zou G."/>
            <person name="Qin Y."/>
            <person name="Ma L."/>
            <person name="Li J."/>
            <person name="Zheng H."/>
            <person name="Wang S."/>
            <person name="Wang C."/>
            <person name="Xun L."/>
            <person name="Zhao G.-P."/>
            <person name="Zhou Z."/>
            <person name="Qu Y."/>
        </authorList>
    </citation>
    <scope>NUCLEOTIDE SEQUENCE [LARGE SCALE GENOMIC DNA]</scope>
    <source>
        <strain evidence="2">114-2 / CGMCC 5302</strain>
    </source>
</reference>
<dbReference type="EMBL" id="KB644415">
    <property type="protein sequence ID" value="EPS34827.1"/>
    <property type="molecule type" value="Genomic_DNA"/>
</dbReference>
<protein>
    <submittedName>
        <fullName evidence="1">Uncharacterized protein</fullName>
    </submittedName>
</protein>
<dbReference type="HOGENOM" id="CLU_2688593_0_0_1"/>
<sequence length="74" mass="8489">MVFAVVLSSSRRMNRTAQTYDWDQQAPVYFVLLGSNWTLPSGLDSQQRSEPNEKSGHQSYRRLLYCGGFGSWIL</sequence>
<evidence type="ECO:0000313" key="2">
    <source>
        <dbReference type="Proteomes" id="UP000019376"/>
    </source>
</evidence>
<gene>
    <name evidence="1" type="ORF">PDE_09791</name>
</gene>
<name>S8BHY0_PENO1</name>
<proteinExistence type="predicted"/>
<dbReference type="Proteomes" id="UP000019376">
    <property type="component" value="Unassembled WGS sequence"/>
</dbReference>
<evidence type="ECO:0000313" key="1">
    <source>
        <dbReference type="EMBL" id="EPS34827.1"/>
    </source>
</evidence>
<organism evidence="1 2">
    <name type="scientific">Penicillium oxalicum (strain 114-2 / CGMCC 5302)</name>
    <name type="common">Penicillium decumbens</name>
    <dbReference type="NCBI Taxonomy" id="933388"/>
    <lineage>
        <taxon>Eukaryota</taxon>
        <taxon>Fungi</taxon>
        <taxon>Dikarya</taxon>
        <taxon>Ascomycota</taxon>
        <taxon>Pezizomycotina</taxon>
        <taxon>Eurotiomycetes</taxon>
        <taxon>Eurotiomycetidae</taxon>
        <taxon>Eurotiales</taxon>
        <taxon>Aspergillaceae</taxon>
        <taxon>Penicillium</taxon>
    </lineage>
</organism>
<accession>S8BHY0</accession>
<dbReference type="AlphaFoldDB" id="S8BHY0"/>
<keyword evidence="2" id="KW-1185">Reference proteome</keyword>